<evidence type="ECO:0000256" key="1">
    <source>
        <dbReference type="ARBA" id="ARBA00004123"/>
    </source>
</evidence>
<name>A0A0H5C6T8_CYBJN</name>
<dbReference type="PROSITE" id="PS00463">
    <property type="entry name" value="ZN2_CY6_FUNGAL_1"/>
    <property type="match status" value="1"/>
</dbReference>
<dbReference type="Proteomes" id="UP000038830">
    <property type="component" value="Unassembled WGS sequence"/>
</dbReference>
<evidence type="ECO:0000259" key="4">
    <source>
        <dbReference type="PROSITE" id="PS50048"/>
    </source>
</evidence>
<dbReference type="AlphaFoldDB" id="A0A0H5C6T8"/>
<feature type="domain" description="Zn(2)-C6 fungal-type" evidence="4">
    <location>
        <begin position="13"/>
        <end position="43"/>
    </location>
</feature>
<dbReference type="PANTHER" id="PTHR37534">
    <property type="entry name" value="TRANSCRIPTIONAL ACTIVATOR PROTEIN UGA3"/>
    <property type="match status" value="1"/>
</dbReference>
<dbReference type="SUPFAM" id="SSF57701">
    <property type="entry name" value="Zn2/Cys6 DNA-binding domain"/>
    <property type="match status" value="1"/>
</dbReference>
<dbReference type="GO" id="GO:0005634">
    <property type="term" value="C:nucleus"/>
    <property type="evidence" value="ECO:0007669"/>
    <property type="project" value="UniProtKB-SubCell"/>
</dbReference>
<dbReference type="PANTHER" id="PTHR37534:SF49">
    <property type="entry name" value="LYSINE BIOSYNTHESIS REGULATORY PROTEIN LYS14"/>
    <property type="match status" value="1"/>
</dbReference>
<dbReference type="Pfam" id="PF11951">
    <property type="entry name" value="Fungal_trans_2"/>
    <property type="match status" value="1"/>
</dbReference>
<protein>
    <recommendedName>
        <fullName evidence="4">Zn(2)-C6 fungal-type domain-containing protein</fullName>
    </recommendedName>
</protein>
<evidence type="ECO:0000256" key="2">
    <source>
        <dbReference type="ARBA" id="ARBA00023242"/>
    </source>
</evidence>
<accession>A0A0H5C6T8</accession>
<evidence type="ECO:0000313" key="6">
    <source>
        <dbReference type="Proteomes" id="UP000038830"/>
    </source>
</evidence>
<dbReference type="PROSITE" id="PS50048">
    <property type="entry name" value="ZN2_CY6_FUNGAL_2"/>
    <property type="match status" value="1"/>
</dbReference>
<feature type="region of interest" description="Disordered" evidence="3">
    <location>
        <begin position="78"/>
        <end position="97"/>
    </location>
</feature>
<reference evidence="6" key="1">
    <citation type="journal article" date="2015" name="J. Biotechnol.">
        <title>The structure of the Cyberlindnera jadinii genome and its relation to Candida utilis analyzed by the occurrence of single nucleotide polymorphisms.</title>
        <authorList>
            <person name="Rupp O."/>
            <person name="Brinkrolf K."/>
            <person name="Buerth C."/>
            <person name="Kunigo M."/>
            <person name="Schneider J."/>
            <person name="Jaenicke S."/>
            <person name="Goesmann A."/>
            <person name="Puehler A."/>
            <person name="Jaeger K.-E."/>
            <person name="Ernst J.F."/>
        </authorList>
    </citation>
    <scope>NUCLEOTIDE SEQUENCE [LARGE SCALE GENOMIC DNA]</scope>
    <source>
        <strain evidence="6">ATCC 18201 / CBS 1600 / BCRC 20928 / JCM 3617 / NBRC 0987 / NRRL Y-1542</strain>
    </source>
</reference>
<gene>
    <name evidence="5" type="ORF">BN1211_4481</name>
</gene>
<dbReference type="Pfam" id="PF00172">
    <property type="entry name" value="Zn_clus"/>
    <property type="match status" value="1"/>
</dbReference>
<sequence length="547" mass="61548">MAPKKKRQYSRNGCKECKRRKLKCDEGKPECWQCSHLGKRCIYLKSIKFSDSRNVTVERQPQTRTRYNFINFSLQKTDASSASESPELSVSSGGDGGGGHEIASLSPYVPHISPIEDKDIIINEASTLANTIIESLDTNFDVFSMDFGIFPDYVKKQDILNSFDLPQPHKTHLEIFYDKISARLMPLEQGLCNEILLTNARKAPYLLAAMLSLATTGDEKLKYISTCLSNISNVFQDHSKILSNIEPLILTVLLLAADPTSNDWRAHLRGAKDLFVKYIKFYATPSLLLAKSWFAAIEILAGLQNAGTGKRHELNNLLDVGLYGSNGDLAVEVGILLPSGYNLFLGYSTEAIIMYREFIKLSHMDNGDILFQMSLIHSAKEFQVASDNILIPLDNPSHPDYCGNEPKNILPWSCYGFKENKVYSWFDLIHHLHVDALLLKLYNEHFSMDKTHPLCQNLMKGMLNMCFFYDDATNEIIDPLDSRLLMLQGPMLNCGLNCVDQDDKDLVEAYFKSLIDAGVLSANATFNKVRYAWTGVGVDNMEQLPFA</sequence>
<dbReference type="InterPro" id="IPR036864">
    <property type="entry name" value="Zn2-C6_fun-type_DNA-bd_sf"/>
</dbReference>
<dbReference type="EMBL" id="CDQK01000005">
    <property type="protein sequence ID" value="CEP23821.1"/>
    <property type="molecule type" value="Genomic_DNA"/>
</dbReference>
<evidence type="ECO:0000256" key="3">
    <source>
        <dbReference type="SAM" id="MobiDB-lite"/>
    </source>
</evidence>
<dbReference type="Gene3D" id="4.10.240.10">
    <property type="entry name" value="Zn(2)-C6 fungal-type DNA-binding domain"/>
    <property type="match status" value="1"/>
</dbReference>
<proteinExistence type="predicted"/>
<dbReference type="GO" id="GO:0045944">
    <property type="term" value="P:positive regulation of transcription by RNA polymerase II"/>
    <property type="evidence" value="ECO:0007669"/>
    <property type="project" value="TreeGrafter"/>
</dbReference>
<dbReference type="GO" id="GO:0000981">
    <property type="term" value="F:DNA-binding transcription factor activity, RNA polymerase II-specific"/>
    <property type="evidence" value="ECO:0007669"/>
    <property type="project" value="InterPro"/>
</dbReference>
<dbReference type="GO" id="GO:0008270">
    <property type="term" value="F:zinc ion binding"/>
    <property type="evidence" value="ECO:0007669"/>
    <property type="project" value="InterPro"/>
</dbReference>
<dbReference type="GO" id="GO:0000976">
    <property type="term" value="F:transcription cis-regulatory region binding"/>
    <property type="evidence" value="ECO:0007669"/>
    <property type="project" value="TreeGrafter"/>
</dbReference>
<dbReference type="SMART" id="SM00066">
    <property type="entry name" value="GAL4"/>
    <property type="match status" value="1"/>
</dbReference>
<evidence type="ECO:0000313" key="5">
    <source>
        <dbReference type="EMBL" id="CEP23821.1"/>
    </source>
</evidence>
<feature type="compositionally biased region" description="Low complexity" evidence="3">
    <location>
        <begin position="79"/>
        <end position="92"/>
    </location>
</feature>
<keyword evidence="2" id="KW-0539">Nucleus</keyword>
<comment type="subcellular location">
    <subcellularLocation>
        <location evidence="1">Nucleus</location>
    </subcellularLocation>
</comment>
<organism evidence="5 6">
    <name type="scientific">Cyberlindnera jadinii (strain ATCC 18201 / CBS 1600 / BCRC 20928 / JCM 3617 / NBRC 0987 / NRRL Y-1542)</name>
    <name type="common">Torula yeast</name>
    <name type="synonym">Candida utilis</name>
    <dbReference type="NCBI Taxonomy" id="983966"/>
    <lineage>
        <taxon>Eukaryota</taxon>
        <taxon>Fungi</taxon>
        <taxon>Dikarya</taxon>
        <taxon>Ascomycota</taxon>
        <taxon>Saccharomycotina</taxon>
        <taxon>Saccharomycetes</taxon>
        <taxon>Phaffomycetales</taxon>
        <taxon>Phaffomycetaceae</taxon>
        <taxon>Cyberlindnera</taxon>
    </lineage>
</organism>
<dbReference type="InterPro" id="IPR001138">
    <property type="entry name" value="Zn2Cys6_DnaBD"/>
</dbReference>
<dbReference type="InterPro" id="IPR021858">
    <property type="entry name" value="Fun_TF"/>
</dbReference>
<dbReference type="CDD" id="cd00067">
    <property type="entry name" value="GAL4"/>
    <property type="match status" value="1"/>
</dbReference>